<feature type="region of interest" description="Disordered" evidence="1">
    <location>
        <begin position="1"/>
        <end position="72"/>
    </location>
</feature>
<feature type="compositionally biased region" description="Low complexity" evidence="1">
    <location>
        <begin position="41"/>
        <end position="72"/>
    </location>
</feature>
<dbReference type="EMBL" id="OZ035834">
    <property type="protein sequence ID" value="CAL1575760.1"/>
    <property type="molecule type" value="Genomic_DNA"/>
</dbReference>
<name>A0AAV2JJ58_KNICA</name>
<protein>
    <submittedName>
        <fullName evidence="2">Uncharacterized protein</fullName>
    </submittedName>
</protein>
<evidence type="ECO:0000313" key="3">
    <source>
        <dbReference type="Proteomes" id="UP001497482"/>
    </source>
</evidence>
<accession>A0AAV2JJ58</accession>
<keyword evidence="3" id="KW-1185">Reference proteome</keyword>
<gene>
    <name evidence="2" type="ORF">KC01_LOCUS7262</name>
</gene>
<feature type="compositionally biased region" description="Gly residues" evidence="1">
    <location>
        <begin position="1"/>
        <end position="13"/>
    </location>
</feature>
<proteinExistence type="predicted"/>
<dbReference type="AlphaFoldDB" id="A0AAV2JJ58"/>
<reference evidence="2 3" key="1">
    <citation type="submission" date="2024-04" db="EMBL/GenBank/DDBJ databases">
        <authorList>
            <person name="Waldvogel A.-M."/>
            <person name="Schoenle A."/>
        </authorList>
    </citation>
    <scope>NUCLEOTIDE SEQUENCE [LARGE SCALE GENOMIC DNA]</scope>
</reference>
<dbReference type="Proteomes" id="UP001497482">
    <property type="component" value="Chromosome 12"/>
</dbReference>
<sequence length="72" mass="7351">MGGGCGLEGGRTGPGMMMILISPGGHICPLREPHPAFQEHSSSSSSSQQPPPQTDTSTPISPITPTSVHNVS</sequence>
<evidence type="ECO:0000313" key="2">
    <source>
        <dbReference type="EMBL" id="CAL1575760.1"/>
    </source>
</evidence>
<organism evidence="2 3">
    <name type="scientific">Knipowitschia caucasica</name>
    <name type="common">Caucasian dwarf goby</name>
    <name type="synonym">Pomatoschistus caucasicus</name>
    <dbReference type="NCBI Taxonomy" id="637954"/>
    <lineage>
        <taxon>Eukaryota</taxon>
        <taxon>Metazoa</taxon>
        <taxon>Chordata</taxon>
        <taxon>Craniata</taxon>
        <taxon>Vertebrata</taxon>
        <taxon>Euteleostomi</taxon>
        <taxon>Actinopterygii</taxon>
        <taxon>Neopterygii</taxon>
        <taxon>Teleostei</taxon>
        <taxon>Neoteleostei</taxon>
        <taxon>Acanthomorphata</taxon>
        <taxon>Gobiaria</taxon>
        <taxon>Gobiiformes</taxon>
        <taxon>Gobioidei</taxon>
        <taxon>Gobiidae</taxon>
        <taxon>Gobiinae</taxon>
        <taxon>Knipowitschia</taxon>
    </lineage>
</organism>
<evidence type="ECO:0000256" key="1">
    <source>
        <dbReference type="SAM" id="MobiDB-lite"/>
    </source>
</evidence>